<dbReference type="RefSeq" id="WP_074608296.1">
    <property type="nucleotide sequence ID" value="NZ_FNGY01000005.1"/>
</dbReference>
<evidence type="ECO:0000313" key="2">
    <source>
        <dbReference type="EMBL" id="SDM83504.1"/>
    </source>
</evidence>
<evidence type="ECO:0000259" key="1">
    <source>
        <dbReference type="PROSITE" id="PS50075"/>
    </source>
</evidence>
<dbReference type="OrthoDB" id="9811033at2"/>
<dbReference type="EMBL" id="FNGY01000005">
    <property type="protein sequence ID" value="SDM83504.1"/>
    <property type="molecule type" value="Genomic_DNA"/>
</dbReference>
<accession>A0A1G9WG16</accession>
<proteinExistence type="predicted"/>
<dbReference type="PROSITE" id="PS50075">
    <property type="entry name" value="CARRIER"/>
    <property type="match status" value="1"/>
</dbReference>
<organism evidence="2 3">
    <name type="scientific">Pedobacter steynii</name>
    <dbReference type="NCBI Taxonomy" id="430522"/>
    <lineage>
        <taxon>Bacteria</taxon>
        <taxon>Pseudomonadati</taxon>
        <taxon>Bacteroidota</taxon>
        <taxon>Sphingobacteriia</taxon>
        <taxon>Sphingobacteriales</taxon>
        <taxon>Sphingobacteriaceae</taxon>
        <taxon>Pedobacter</taxon>
    </lineage>
</organism>
<feature type="domain" description="Carrier" evidence="1">
    <location>
        <begin position="1"/>
        <end position="79"/>
    </location>
</feature>
<dbReference type="SUPFAM" id="SSF47336">
    <property type="entry name" value="ACP-like"/>
    <property type="match status" value="1"/>
</dbReference>
<dbReference type="Gene3D" id="1.10.1200.10">
    <property type="entry name" value="ACP-like"/>
    <property type="match status" value="1"/>
</dbReference>
<sequence length="81" mass="9455">MNRAQIFEKVQEIFRDIFDDQSLNINDATNSDHIDDWDSLNHINLVVSIEKEFNIKFNFNELSGLKDVGAMIDLIVEKIEK</sequence>
<dbReference type="InterPro" id="IPR009081">
    <property type="entry name" value="PP-bd_ACP"/>
</dbReference>
<name>A0A1G9WG16_9SPHI</name>
<keyword evidence="3" id="KW-1185">Reference proteome</keyword>
<dbReference type="Pfam" id="PF00550">
    <property type="entry name" value="PP-binding"/>
    <property type="match status" value="1"/>
</dbReference>
<dbReference type="AlphaFoldDB" id="A0A1G9WG16"/>
<dbReference type="Proteomes" id="UP000183200">
    <property type="component" value="Unassembled WGS sequence"/>
</dbReference>
<protein>
    <submittedName>
        <fullName evidence="2">Acyl carrier protein</fullName>
    </submittedName>
</protein>
<reference evidence="3" key="1">
    <citation type="submission" date="2016-10" db="EMBL/GenBank/DDBJ databases">
        <authorList>
            <person name="Varghese N."/>
            <person name="Submissions S."/>
        </authorList>
    </citation>
    <scope>NUCLEOTIDE SEQUENCE [LARGE SCALE GENOMIC DNA]</scope>
    <source>
        <strain evidence="3">DSM 19110</strain>
    </source>
</reference>
<gene>
    <name evidence="2" type="ORF">SAMN05421820_105164</name>
</gene>
<evidence type="ECO:0000313" key="3">
    <source>
        <dbReference type="Proteomes" id="UP000183200"/>
    </source>
</evidence>
<dbReference type="InterPro" id="IPR036736">
    <property type="entry name" value="ACP-like_sf"/>
</dbReference>